<organism evidence="1 2">
    <name type="scientific">Phlebia brevispora</name>
    <dbReference type="NCBI Taxonomy" id="194682"/>
    <lineage>
        <taxon>Eukaryota</taxon>
        <taxon>Fungi</taxon>
        <taxon>Dikarya</taxon>
        <taxon>Basidiomycota</taxon>
        <taxon>Agaricomycotina</taxon>
        <taxon>Agaricomycetes</taxon>
        <taxon>Polyporales</taxon>
        <taxon>Meruliaceae</taxon>
        <taxon>Phlebia</taxon>
    </lineage>
</organism>
<gene>
    <name evidence="1" type="ORF">NM688_g5882</name>
</gene>
<protein>
    <submittedName>
        <fullName evidence="1">Uncharacterized protein</fullName>
    </submittedName>
</protein>
<dbReference type="Proteomes" id="UP001148662">
    <property type="component" value="Unassembled WGS sequence"/>
</dbReference>
<evidence type="ECO:0000313" key="1">
    <source>
        <dbReference type="EMBL" id="KAJ3543230.1"/>
    </source>
</evidence>
<accession>A0ACC1SND3</accession>
<sequence length="1092" mass="118466">MKRQAALIRARPGASAVPALDTLTWIPRGYLFLPPDFVPDFLAADRTGNVAYSTVQFEGAQKDALLKSGPVRCVAVDTEFKHVVTSGEDKQLKVWELEGLKLVSESYPLHPDPVPPSSMEPGSSKRGSLTSHENPSNGKLILGHTSLLTTFLLTEDEKYVVSADRDEHIRVSWYPQGYVIERYCLGHRKYVSAIHIPSFAPSVLLSGGGDPTIKLWDWMSGGLLVDVPIGEAVEPYIKVKAPKSRFGRVEDDDDEEQQEKTGKPGRRRRNGRGKGKSKGTAAEEDAEGEIGEQPVLDVEGGDGDPSVQEQESEAMEVSAPAPSAEPAQAEASSAAESEKSVLVLQRIDSLDVPGKGRYVVFSAVGSTALFSFQFPFSPVTQSEFPVDALDLGKPVIDFTVDSDGSIWVLVDGERLLDSSTVSDKRAVRLVQWQNDKLAEVTNGEFNPLLSSLNTACLLPATDADLKMLDIYSSLVSLPKNVDAEHDPMRRGAYDNMDFDAPNPSEESSRAGTPQAGSKKGKTREPTQRELARMKKKRAVLAKIQEQEQATKNVGERPTPEVEPERKKAKAEGNTPAETNGQGSAENVIRAAEEFLQTRVRVSELYHHLRGKISSHRGGTGSTMILPAPPHAHIGIRDDVQLTKGDSLIIDRCSTLIAIMQSSQIKNLEVAIVGGGVCGLTCAIALRKQGIPVQVYEAAAHFGEIGAGLGIGSNSVKILKKLGLIEDIVKQSEGGGKGRPGGWFQFLSGKEGHELIYDYTTPPGEGSIGIHRAKFLDALIKHIDPGLVHFHKQCTEVVEPDFKGSKLTLQFADGTNATADIVLGADGIKSAVRGAVLGADPHSVIAFSNTVCYRGLVPTELVRSAGITRDYRDRPICYVGHNKHMIVYEIQGGTLVNIVAFAANHNAPLEQQLSDVPTVTPVDSETLLKEYQDFGSEVTGLLRCVQKPNQWTIDVVYPALQSYVQGRVALLGDAAHAMLPHLGAGSGQGIEDAEMLAELLGHPQTTLENVEEILKVYDEIRRPRAQKVWEGSVHAGRVVDGYGPSGMSADGLRKDIPGMWDFVWRHDMEGNVQQAVQTLEERGVFTKGSKARY</sequence>
<name>A0ACC1SND3_9APHY</name>
<comment type="caution">
    <text evidence="1">The sequence shown here is derived from an EMBL/GenBank/DDBJ whole genome shotgun (WGS) entry which is preliminary data.</text>
</comment>
<proteinExistence type="predicted"/>
<evidence type="ECO:0000313" key="2">
    <source>
        <dbReference type="Proteomes" id="UP001148662"/>
    </source>
</evidence>
<reference evidence="1" key="1">
    <citation type="submission" date="2022-07" db="EMBL/GenBank/DDBJ databases">
        <title>Genome Sequence of Phlebia brevispora.</title>
        <authorList>
            <person name="Buettner E."/>
        </authorList>
    </citation>
    <scope>NUCLEOTIDE SEQUENCE</scope>
    <source>
        <strain evidence="1">MPL23</strain>
    </source>
</reference>
<dbReference type="EMBL" id="JANHOG010001134">
    <property type="protein sequence ID" value="KAJ3543230.1"/>
    <property type="molecule type" value="Genomic_DNA"/>
</dbReference>
<keyword evidence="2" id="KW-1185">Reference proteome</keyword>